<dbReference type="InterPro" id="IPR018060">
    <property type="entry name" value="HTH_AraC"/>
</dbReference>
<dbReference type="OrthoDB" id="384217at2"/>
<dbReference type="GO" id="GO:0003700">
    <property type="term" value="F:DNA-binding transcription factor activity"/>
    <property type="evidence" value="ECO:0007669"/>
    <property type="project" value="InterPro"/>
</dbReference>
<evidence type="ECO:0000256" key="3">
    <source>
        <dbReference type="ARBA" id="ARBA00022553"/>
    </source>
</evidence>
<dbReference type="Pfam" id="PF00072">
    <property type="entry name" value="Response_reg"/>
    <property type="match status" value="1"/>
</dbReference>
<dbReference type="InterPro" id="IPR009057">
    <property type="entry name" value="Homeodomain-like_sf"/>
</dbReference>
<proteinExistence type="predicted"/>
<dbReference type="SMART" id="SM00342">
    <property type="entry name" value="HTH_ARAC"/>
    <property type="match status" value="1"/>
</dbReference>
<dbReference type="SUPFAM" id="SSF46689">
    <property type="entry name" value="Homeodomain-like"/>
    <property type="match status" value="1"/>
</dbReference>
<name>A0A089MCL2_9BACL</name>
<protein>
    <submittedName>
        <fullName evidence="12">AraC family transcriptional regulator</fullName>
    </submittedName>
</protein>
<dbReference type="InterPro" id="IPR018062">
    <property type="entry name" value="HTH_AraC-typ_CS"/>
</dbReference>
<evidence type="ECO:0000259" key="11">
    <source>
        <dbReference type="PROSITE" id="PS50110"/>
    </source>
</evidence>
<evidence type="ECO:0000313" key="12">
    <source>
        <dbReference type="EMBL" id="AIQ71022.1"/>
    </source>
</evidence>
<feature type="domain" description="Response regulatory" evidence="11">
    <location>
        <begin position="3"/>
        <end position="120"/>
    </location>
</feature>
<evidence type="ECO:0000259" key="10">
    <source>
        <dbReference type="PROSITE" id="PS01124"/>
    </source>
</evidence>
<organism evidence="12 13">
    <name type="scientific">Paenibacillus graminis</name>
    <dbReference type="NCBI Taxonomy" id="189425"/>
    <lineage>
        <taxon>Bacteria</taxon>
        <taxon>Bacillati</taxon>
        <taxon>Bacillota</taxon>
        <taxon>Bacilli</taxon>
        <taxon>Bacillales</taxon>
        <taxon>Paenibacillaceae</taxon>
        <taxon>Paenibacillus</taxon>
    </lineage>
</organism>
<evidence type="ECO:0000313" key="13">
    <source>
        <dbReference type="Proteomes" id="UP000029500"/>
    </source>
</evidence>
<keyword evidence="9" id="KW-0175">Coiled coil</keyword>
<comment type="subcellular location">
    <subcellularLocation>
        <location evidence="1">Cytoplasm</location>
    </subcellularLocation>
</comment>
<dbReference type="AlphaFoldDB" id="A0A089MCL2"/>
<feature type="modified residue" description="4-aspartylphosphate" evidence="8">
    <location>
        <position position="55"/>
    </location>
</feature>
<dbReference type="Pfam" id="PF17853">
    <property type="entry name" value="GGDEF_2"/>
    <property type="match status" value="1"/>
</dbReference>
<dbReference type="SMART" id="SM00448">
    <property type="entry name" value="REC"/>
    <property type="match status" value="1"/>
</dbReference>
<accession>A0A089MCL2</accession>
<keyword evidence="7" id="KW-0804">Transcription</keyword>
<keyword evidence="3 8" id="KW-0597">Phosphoprotein</keyword>
<keyword evidence="6" id="KW-0238">DNA-binding</keyword>
<evidence type="ECO:0000256" key="4">
    <source>
        <dbReference type="ARBA" id="ARBA00023012"/>
    </source>
</evidence>
<sequence length="535" mass="60774">MYNVMIVDDEPVIKKGLQCFIAWGTLQCEVICEASNGIEAVEMLGLYDIDIIVTDIRMPGMDGLALSDYVHQNFPQIKVIILTAFADFSYAQTAIQYEVVDFVVKTNPTEKIPGAIIKATRLLEKEKEQQQKLRQLESKINDNLSEISEKFLKEAAHGLISDAASLFSRSRELGLQLENYFGVYLEVEDTLGPPPTDEYHRFLASIRQFLALAFEDRPTYIMAMEKNTLLAIVSIGDSNAAVSTQALLTICNEILAMAENFRQYHLNIGISLMHRDVQTLSMAYREAKEALQGSFYSDNYVAVYMPHSNQTLTPGAPPHHTAERIAEYLQQGQTDLAIDQLERLLESYRNIKEPIENVKVACLLMGSYCFRLLSTSHPFAPELDESQSTVYKQIQESKSIQRLADILKRLIRSCSRAVAFNDKQPNYIVIECQKYIKEHYNQSLNLQIIADHIHINSSYLSRLYKKVTSESIIDAINKYRIEMAKKLLRNPASKVFEVAEAVGIETPAYFTHVFSKYTGMSPKEYKQNYSQTELG</sequence>
<dbReference type="PROSITE" id="PS01124">
    <property type="entry name" value="HTH_ARAC_FAMILY_2"/>
    <property type="match status" value="1"/>
</dbReference>
<evidence type="ECO:0000256" key="8">
    <source>
        <dbReference type="PROSITE-ProRule" id="PRU00169"/>
    </source>
</evidence>
<dbReference type="KEGG" id="pgm:PGRAT_27980"/>
<dbReference type="PROSITE" id="PS50110">
    <property type="entry name" value="RESPONSE_REGULATORY"/>
    <property type="match status" value="1"/>
</dbReference>
<dbReference type="eggNOG" id="COG4753">
    <property type="taxonomic scope" value="Bacteria"/>
</dbReference>
<keyword evidence="4" id="KW-0902">Two-component regulatory system</keyword>
<evidence type="ECO:0000256" key="5">
    <source>
        <dbReference type="ARBA" id="ARBA00023015"/>
    </source>
</evidence>
<dbReference type="InterPro" id="IPR011006">
    <property type="entry name" value="CheY-like_superfamily"/>
</dbReference>
<dbReference type="HOGENOM" id="CLU_000445_5_0_9"/>
<dbReference type="eggNOG" id="COG2207">
    <property type="taxonomic scope" value="Bacteria"/>
</dbReference>
<evidence type="ECO:0000256" key="6">
    <source>
        <dbReference type="ARBA" id="ARBA00023125"/>
    </source>
</evidence>
<dbReference type="GO" id="GO:0005737">
    <property type="term" value="C:cytoplasm"/>
    <property type="evidence" value="ECO:0007669"/>
    <property type="project" value="UniProtKB-SubCell"/>
</dbReference>
<feature type="coiled-coil region" evidence="9">
    <location>
        <begin position="116"/>
        <end position="146"/>
    </location>
</feature>
<dbReference type="Gene3D" id="3.40.50.2300">
    <property type="match status" value="1"/>
</dbReference>
<gene>
    <name evidence="12" type="ORF">PGRAT_27980</name>
</gene>
<keyword evidence="5" id="KW-0805">Transcription regulation</keyword>
<evidence type="ECO:0000256" key="7">
    <source>
        <dbReference type="ARBA" id="ARBA00023163"/>
    </source>
</evidence>
<dbReference type="SUPFAM" id="SSF52172">
    <property type="entry name" value="CheY-like"/>
    <property type="match status" value="1"/>
</dbReference>
<dbReference type="InterPro" id="IPR041522">
    <property type="entry name" value="CdaR_GGDEF"/>
</dbReference>
<dbReference type="GO" id="GO:0000160">
    <property type="term" value="P:phosphorelay signal transduction system"/>
    <property type="evidence" value="ECO:0007669"/>
    <property type="project" value="UniProtKB-KW"/>
</dbReference>
<evidence type="ECO:0000256" key="9">
    <source>
        <dbReference type="SAM" id="Coils"/>
    </source>
</evidence>
<dbReference type="PANTHER" id="PTHR42713">
    <property type="entry name" value="HISTIDINE KINASE-RELATED"/>
    <property type="match status" value="1"/>
</dbReference>
<dbReference type="Proteomes" id="UP000029500">
    <property type="component" value="Chromosome"/>
</dbReference>
<dbReference type="GO" id="GO:0043565">
    <property type="term" value="F:sequence-specific DNA binding"/>
    <property type="evidence" value="ECO:0007669"/>
    <property type="project" value="InterPro"/>
</dbReference>
<dbReference type="PANTHER" id="PTHR42713:SF3">
    <property type="entry name" value="TRANSCRIPTIONAL REGULATORY PROTEIN HPTR"/>
    <property type="match status" value="1"/>
</dbReference>
<dbReference type="InterPro" id="IPR051552">
    <property type="entry name" value="HptR"/>
</dbReference>
<dbReference type="EMBL" id="CP009287">
    <property type="protein sequence ID" value="AIQ71022.1"/>
    <property type="molecule type" value="Genomic_DNA"/>
</dbReference>
<dbReference type="Pfam" id="PF12833">
    <property type="entry name" value="HTH_18"/>
    <property type="match status" value="1"/>
</dbReference>
<keyword evidence="2" id="KW-0963">Cytoplasm</keyword>
<dbReference type="PROSITE" id="PS00041">
    <property type="entry name" value="HTH_ARAC_FAMILY_1"/>
    <property type="match status" value="1"/>
</dbReference>
<evidence type="ECO:0000256" key="1">
    <source>
        <dbReference type="ARBA" id="ARBA00004496"/>
    </source>
</evidence>
<reference evidence="12 13" key="1">
    <citation type="submission" date="2014-08" db="EMBL/GenBank/DDBJ databases">
        <title>Comparative genomics of the Paenibacillus odorifer group.</title>
        <authorList>
            <person name="den Bakker H.C."/>
            <person name="Tsai Y.-C."/>
            <person name="Martin N."/>
            <person name="Korlach J."/>
            <person name="Wiedmann M."/>
        </authorList>
    </citation>
    <scope>NUCLEOTIDE SEQUENCE [LARGE SCALE GENOMIC DNA]</scope>
    <source>
        <strain evidence="12 13">DSM 15220</strain>
    </source>
</reference>
<keyword evidence="13" id="KW-1185">Reference proteome</keyword>
<dbReference type="RefSeq" id="WP_025703455.1">
    <property type="nucleotide sequence ID" value="NZ_CP009287.1"/>
</dbReference>
<dbReference type="InterPro" id="IPR001789">
    <property type="entry name" value="Sig_transdc_resp-reg_receiver"/>
</dbReference>
<evidence type="ECO:0000256" key="2">
    <source>
        <dbReference type="ARBA" id="ARBA00022490"/>
    </source>
</evidence>
<dbReference type="Gene3D" id="1.10.10.60">
    <property type="entry name" value="Homeodomain-like"/>
    <property type="match status" value="2"/>
</dbReference>
<feature type="domain" description="HTH araC/xylS-type" evidence="10">
    <location>
        <begin position="430"/>
        <end position="528"/>
    </location>
</feature>
<dbReference type="STRING" id="189425.PGRAT_27980"/>
<dbReference type="CDD" id="cd17536">
    <property type="entry name" value="REC_YesN-like"/>
    <property type="match status" value="1"/>
</dbReference>